<dbReference type="OrthoDB" id="426293at2759"/>
<evidence type="ECO:0000256" key="3">
    <source>
        <dbReference type="PROSITE-ProRule" id="PRU00023"/>
    </source>
</evidence>
<feature type="repeat" description="ANK" evidence="3">
    <location>
        <begin position="51"/>
        <end position="83"/>
    </location>
</feature>
<dbReference type="PROSITE" id="PS50297">
    <property type="entry name" value="ANK_REP_REGION"/>
    <property type="match status" value="1"/>
</dbReference>
<dbReference type="SMART" id="SM00248">
    <property type="entry name" value="ANK"/>
    <property type="match status" value="2"/>
</dbReference>
<organism evidence="4 5">
    <name type="scientific">Lentithecium fluviatile CBS 122367</name>
    <dbReference type="NCBI Taxonomy" id="1168545"/>
    <lineage>
        <taxon>Eukaryota</taxon>
        <taxon>Fungi</taxon>
        <taxon>Dikarya</taxon>
        <taxon>Ascomycota</taxon>
        <taxon>Pezizomycotina</taxon>
        <taxon>Dothideomycetes</taxon>
        <taxon>Pleosporomycetidae</taxon>
        <taxon>Pleosporales</taxon>
        <taxon>Massarineae</taxon>
        <taxon>Lentitheciaceae</taxon>
        <taxon>Lentithecium</taxon>
    </lineage>
</organism>
<dbReference type="PANTHER" id="PTHR24198">
    <property type="entry name" value="ANKYRIN REPEAT AND PROTEIN KINASE DOMAIN-CONTAINING PROTEIN"/>
    <property type="match status" value="1"/>
</dbReference>
<keyword evidence="2 3" id="KW-0040">ANK repeat</keyword>
<evidence type="ECO:0000256" key="1">
    <source>
        <dbReference type="ARBA" id="ARBA00022737"/>
    </source>
</evidence>
<dbReference type="PROSITE" id="PS50088">
    <property type="entry name" value="ANK_REPEAT"/>
    <property type="match status" value="1"/>
</dbReference>
<sequence>GHLNIVKLLLRLGVDAETCIRSLYIAAIKGKPEIAEALIDHGCNVHGDDDGGETPLTCALQNRHDEVVRLLCTRGANLAAEEE</sequence>
<keyword evidence="5" id="KW-1185">Reference proteome</keyword>
<keyword evidence="1" id="KW-0677">Repeat</keyword>
<feature type="non-terminal residue" evidence="4">
    <location>
        <position position="1"/>
    </location>
</feature>
<reference evidence="4" key="1">
    <citation type="journal article" date="2020" name="Stud. Mycol.">
        <title>101 Dothideomycetes genomes: a test case for predicting lifestyles and emergence of pathogens.</title>
        <authorList>
            <person name="Haridas S."/>
            <person name="Albert R."/>
            <person name="Binder M."/>
            <person name="Bloem J."/>
            <person name="Labutti K."/>
            <person name="Salamov A."/>
            <person name="Andreopoulos B."/>
            <person name="Baker S."/>
            <person name="Barry K."/>
            <person name="Bills G."/>
            <person name="Bluhm B."/>
            <person name="Cannon C."/>
            <person name="Castanera R."/>
            <person name="Culley D."/>
            <person name="Daum C."/>
            <person name="Ezra D."/>
            <person name="Gonzalez J."/>
            <person name="Henrissat B."/>
            <person name="Kuo A."/>
            <person name="Liang C."/>
            <person name="Lipzen A."/>
            <person name="Lutzoni F."/>
            <person name="Magnuson J."/>
            <person name="Mondo S."/>
            <person name="Nolan M."/>
            <person name="Ohm R."/>
            <person name="Pangilinan J."/>
            <person name="Park H.-J."/>
            <person name="Ramirez L."/>
            <person name="Alfaro M."/>
            <person name="Sun H."/>
            <person name="Tritt A."/>
            <person name="Yoshinaga Y."/>
            <person name="Zwiers L.-H."/>
            <person name="Turgeon B."/>
            <person name="Goodwin S."/>
            <person name="Spatafora J."/>
            <person name="Crous P."/>
            <person name="Grigoriev I."/>
        </authorList>
    </citation>
    <scope>NUCLEOTIDE SEQUENCE</scope>
    <source>
        <strain evidence="4">CBS 122367</strain>
    </source>
</reference>
<proteinExistence type="predicted"/>
<dbReference type="SUPFAM" id="SSF48403">
    <property type="entry name" value="Ankyrin repeat"/>
    <property type="match status" value="1"/>
</dbReference>
<dbReference type="InterPro" id="IPR036770">
    <property type="entry name" value="Ankyrin_rpt-contain_sf"/>
</dbReference>
<dbReference type="PANTHER" id="PTHR24198:SF165">
    <property type="entry name" value="ANKYRIN REPEAT-CONTAINING PROTEIN-RELATED"/>
    <property type="match status" value="1"/>
</dbReference>
<protein>
    <submittedName>
        <fullName evidence="4">Uncharacterized protein</fullName>
    </submittedName>
</protein>
<evidence type="ECO:0000256" key="2">
    <source>
        <dbReference type="ARBA" id="ARBA00023043"/>
    </source>
</evidence>
<feature type="non-terminal residue" evidence="4">
    <location>
        <position position="83"/>
    </location>
</feature>
<dbReference type="Proteomes" id="UP000799291">
    <property type="component" value="Unassembled WGS sequence"/>
</dbReference>
<dbReference type="InterPro" id="IPR002110">
    <property type="entry name" value="Ankyrin_rpt"/>
</dbReference>
<evidence type="ECO:0000313" key="5">
    <source>
        <dbReference type="Proteomes" id="UP000799291"/>
    </source>
</evidence>
<dbReference type="EMBL" id="MU005618">
    <property type="protein sequence ID" value="KAF2677818.1"/>
    <property type="molecule type" value="Genomic_DNA"/>
</dbReference>
<gene>
    <name evidence="4" type="ORF">K458DRAFT_279145</name>
</gene>
<dbReference type="AlphaFoldDB" id="A0A6G1IIA0"/>
<dbReference type="Gene3D" id="1.25.40.20">
    <property type="entry name" value="Ankyrin repeat-containing domain"/>
    <property type="match status" value="1"/>
</dbReference>
<accession>A0A6G1IIA0</accession>
<name>A0A6G1IIA0_9PLEO</name>
<evidence type="ECO:0000313" key="4">
    <source>
        <dbReference type="EMBL" id="KAF2677818.1"/>
    </source>
</evidence>
<dbReference type="Pfam" id="PF12796">
    <property type="entry name" value="Ank_2"/>
    <property type="match status" value="1"/>
</dbReference>